<gene>
    <name evidence="2" type="ORF">DAEQUDRAFT_734006</name>
</gene>
<proteinExistence type="predicted"/>
<organism evidence="2 3">
    <name type="scientific">Daedalea quercina L-15889</name>
    <dbReference type="NCBI Taxonomy" id="1314783"/>
    <lineage>
        <taxon>Eukaryota</taxon>
        <taxon>Fungi</taxon>
        <taxon>Dikarya</taxon>
        <taxon>Basidiomycota</taxon>
        <taxon>Agaricomycotina</taxon>
        <taxon>Agaricomycetes</taxon>
        <taxon>Polyporales</taxon>
        <taxon>Fomitopsis</taxon>
    </lineage>
</organism>
<accession>A0A165KL50</accession>
<evidence type="ECO:0000256" key="1">
    <source>
        <dbReference type="SAM" id="Phobius"/>
    </source>
</evidence>
<keyword evidence="1" id="KW-0472">Membrane</keyword>
<reference evidence="2 3" key="1">
    <citation type="journal article" date="2016" name="Mol. Biol. Evol.">
        <title>Comparative Genomics of Early-Diverging Mushroom-Forming Fungi Provides Insights into the Origins of Lignocellulose Decay Capabilities.</title>
        <authorList>
            <person name="Nagy L.G."/>
            <person name="Riley R."/>
            <person name="Tritt A."/>
            <person name="Adam C."/>
            <person name="Daum C."/>
            <person name="Floudas D."/>
            <person name="Sun H."/>
            <person name="Yadav J.S."/>
            <person name="Pangilinan J."/>
            <person name="Larsson K.H."/>
            <person name="Matsuura K."/>
            <person name="Barry K."/>
            <person name="Labutti K."/>
            <person name="Kuo R."/>
            <person name="Ohm R.A."/>
            <person name="Bhattacharya S.S."/>
            <person name="Shirouzu T."/>
            <person name="Yoshinaga Y."/>
            <person name="Martin F.M."/>
            <person name="Grigoriev I.V."/>
            <person name="Hibbett D.S."/>
        </authorList>
    </citation>
    <scope>NUCLEOTIDE SEQUENCE [LARGE SCALE GENOMIC DNA]</scope>
    <source>
        <strain evidence="2 3">L-15889</strain>
    </source>
</reference>
<evidence type="ECO:0000313" key="2">
    <source>
        <dbReference type="EMBL" id="KZT63279.1"/>
    </source>
</evidence>
<dbReference type="EMBL" id="KV429203">
    <property type="protein sequence ID" value="KZT63279.1"/>
    <property type="molecule type" value="Genomic_DNA"/>
</dbReference>
<sequence length="67" mass="7468">MSSPTPLCLDNHGSIFLSGNPVVSLHMRVLCVELRLFQVLHDGIGLILTCYGLVFYVATYYIHSLQT</sequence>
<protein>
    <submittedName>
        <fullName evidence="2">Uncharacterized protein</fullName>
    </submittedName>
</protein>
<keyword evidence="3" id="KW-1185">Reference proteome</keyword>
<keyword evidence="1" id="KW-1133">Transmembrane helix</keyword>
<name>A0A165KL50_9APHY</name>
<dbReference type="Proteomes" id="UP000076727">
    <property type="component" value="Unassembled WGS sequence"/>
</dbReference>
<feature type="transmembrane region" description="Helical" evidence="1">
    <location>
        <begin position="43"/>
        <end position="62"/>
    </location>
</feature>
<dbReference type="AlphaFoldDB" id="A0A165KL50"/>
<evidence type="ECO:0000313" key="3">
    <source>
        <dbReference type="Proteomes" id="UP000076727"/>
    </source>
</evidence>
<keyword evidence="1" id="KW-0812">Transmembrane</keyword>